<dbReference type="Proteomes" id="UP000315938">
    <property type="component" value="Unassembled WGS sequence"/>
</dbReference>
<organism evidence="1 2">
    <name type="scientific">Acholeplasma laidlawii</name>
    <dbReference type="NCBI Taxonomy" id="2148"/>
    <lineage>
        <taxon>Bacteria</taxon>
        <taxon>Bacillati</taxon>
        <taxon>Mycoplasmatota</taxon>
        <taxon>Mollicutes</taxon>
        <taxon>Acholeplasmatales</taxon>
        <taxon>Acholeplasmataceae</taxon>
        <taxon>Acholeplasma</taxon>
    </lineage>
</organism>
<sequence length="226" mass="26909">MINWQTISERIMDFIDLNEDNRPSYHKIDSYSVKFLGIDKTMFRSSKDGDSMDQLWLNETEDGKIILYKLFHECWHAYQKSKGYEMGYSDEDRLKYVGKQHMMMLYKYPFEAEATGYAAAFVYTVYKFSDLLNKKCFDKKIEDSYTNIELFPEKEFDTKNDYLIINEQIETNYEKGKSYIKNQFNTSLSNEMESVIDDCKVNDEFKKHLVSKKGFIIFEIISELSK</sequence>
<dbReference type="RefSeq" id="WP_012242583.1">
    <property type="nucleotide sequence ID" value="NZ_JACAOE010000001.1"/>
</dbReference>
<dbReference type="AlphaFoldDB" id="A0A553IIA2"/>
<proteinExistence type="predicted"/>
<name>A0A553IIA2_ACHLA</name>
<evidence type="ECO:0000313" key="1">
    <source>
        <dbReference type="EMBL" id="TRX99915.1"/>
    </source>
</evidence>
<accession>A0A553IIA2</accession>
<comment type="caution">
    <text evidence="1">The sequence shown here is derived from an EMBL/GenBank/DDBJ whole genome shotgun (WGS) entry which is preliminary data.</text>
</comment>
<evidence type="ECO:0000313" key="2">
    <source>
        <dbReference type="Proteomes" id="UP000315938"/>
    </source>
</evidence>
<dbReference type="EMBL" id="VKID01000001">
    <property type="protein sequence ID" value="TRX99915.1"/>
    <property type="molecule type" value="Genomic_DNA"/>
</dbReference>
<dbReference type="GeneID" id="41338806"/>
<protein>
    <submittedName>
        <fullName evidence="1">Uncharacterized protein</fullName>
    </submittedName>
</protein>
<reference evidence="1 2" key="1">
    <citation type="submission" date="2019-07" db="EMBL/GenBank/DDBJ databases">
        <title>Genome sequence of Acholeplasma laidlawii strain with increased resistance to erythromycin.</title>
        <authorList>
            <person name="Medvedeva E.S."/>
            <person name="Baranova N.B."/>
            <person name="Siniagina M.N."/>
            <person name="Mouzykantov A."/>
            <person name="Chernova O.A."/>
            <person name="Chernov V.M."/>
        </authorList>
    </citation>
    <scope>NUCLEOTIDE SEQUENCE [LARGE SCALE GENOMIC DNA]</scope>
    <source>
        <strain evidence="1 2">PG8REry</strain>
    </source>
</reference>
<gene>
    <name evidence="1" type="ORF">FNV44_02425</name>
</gene>